<gene>
    <name evidence="2" type="ORF">NF556_12885</name>
</gene>
<dbReference type="Pfam" id="PF08241">
    <property type="entry name" value="Methyltransf_11"/>
    <property type="match status" value="1"/>
</dbReference>
<dbReference type="CDD" id="cd02440">
    <property type="entry name" value="AdoMet_MTases"/>
    <property type="match status" value="1"/>
</dbReference>
<dbReference type="GO" id="GO:0032259">
    <property type="term" value="P:methylation"/>
    <property type="evidence" value="ECO:0007669"/>
    <property type="project" value="UniProtKB-KW"/>
</dbReference>
<dbReference type="PANTHER" id="PTHR43591">
    <property type="entry name" value="METHYLTRANSFERASE"/>
    <property type="match status" value="1"/>
</dbReference>
<dbReference type="RefSeq" id="WP_252591327.1">
    <property type="nucleotide sequence ID" value="NZ_CP099489.1"/>
</dbReference>
<name>A0ABY4YPI8_9MICO</name>
<dbReference type="Gene3D" id="3.40.50.150">
    <property type="entry name" value="Vaccinia Virus protein VP39"/>
    <property type="match status" value="1"/>
</dbReference>
<dbReference type="InterPro" id="IPR029063">
    <property type="entry name" value="SAM-dependent_MTases_sf"/>
</dbReference>
<dbReference type="GO" id="GO:0008168">
    <property type="term" value="F:methyltransferase activity"/>
    <property type="evidence" value="ECO:0007669"/>
    <property type="project" value="UniProtKB-KW"/>
</dbReference>
<evidence type="ECO:0000313" key="3">
    <source>
        <dbReference type="Proteomes" id="UP001056455"/>
    </source>
</evidence>
<dbReference type="Proteomes" id="UP001056455">
    <property type="component" value="Chromosome"/>
</dbReference>
<dbReference type="PANTHER" id="PTHR43591:SF24">
    <property type="entry name" value="2-METHOXY-6-POLYPRENYL-1,4-BENZOQUINOL METHYLASE, MITOCHONDRIAL"/>
    <property type="match status" value="1"/>
</dbReference>
<sequence length="232" mass="25808">MEGAEIRKLVTLEDDHWWYRERRHLLRRRVRDLAPGRALDIGAAGGGNTRVLQSLGWDVLALEFSAEGAQVASERGLQVIRADAQQLPVADASLDLVTALDVLEHLPDHERAAAEIHRVLRPGGTLVAAVPVDQRLWSEHDVAVGHERRYEPAQFLSLLQGAGLEIVEARSWMVLLRPVVALRRKSSQGSDLEEMNPLVNAGLTTIVRLERFLPVSRAPGVSVFVTARRPRR</sequence>
<reference evidence="2" key="1">
    <citation type="submission" date="2022-06" db="EMBL/GenBank/DDBJ databases">
        <title>Ornithinimicrobium HY1793.</title>
        <authorList>
            <person name="Huang Y."/>
        </authorList>
    </citation>
    <scope>NUCLEOTIDE SEQUENCE</scope>
    <source>
        <strain evidence="2">HY1793</strain>
    </source>
</reference>
<dbReference type="EMBL" id="CP099489">
    <property type="protein sequence ID" value="USQ78529.1"/>
    <property type="molecule type" value="Genomic_DNA"/>
</dbReference>
<evidence type="ECO:0000313" key="2">
    <source>
        <dbReference type="EMBL" id="USQ78529.1"/>
    </source>
</evidence>
<evidence type="ECO:0000259" key="1">
    <source>
        <dbReference type="Pfam" id="PF08241"/>
    </source>
</evidence>
<organism evidence="2 3">
    <name type="scientific">Ornithinimicrobium faecis</name>
    <dbReference type="NCBI Taxonomy" id="2934158"/>
    <lineage>
        <taxon>Bacteria</taxon>
        <taxon>Bacillati</taxon>
        <taxon>Actinomycetota</taxon>
        <taxon>Actinomycetes</taxon>
        <taxon>Micrococcales</taxon>
        <taxon>Ornithinimicrobiaceae</taxon>
        <taxon>Ornithinimicrobium</taxon>
    </lineage>
</organism>
<accession>A0ABY4YPI8</accession>
<keyword evidence="3" id="KW-1185">Reference proteome</keyword>
<keyword evidence="2" id="KW-0808">Transferase</keyword>
<proteinExistence type="predicted"/>
<dbReference type="SUPFAM" id="SSF53335">
    <property type="entry name" value="S-adenosyl-L-methionine-dependent methyltransferases"/>
    <property type="match status" value="1"/>
</dbReference>
<feature type="domain" description="Methyltransferase type 11" evidence="1">
    <location>
        <begin position="39"/>
        <end position="127"/>
    </location>
</feature>
<dbReference type="InterPro" id="IPR013216">
    <property type="entry name" value="Methyltransf_11"/>
</dbReference>
<keyword evidence="2" id="KW-0489">Methyltransferase</keyword>
<protein>
    <submittedName>
        <fullName evidence="2">Methyltransferase domain-containing protein</fullName>
    </submittedName>
</protein>